<dbReference type="Proteomes" id="UP000078561">
    <property type="component" value="Unassembled WGS sequence"/>
</dbReference>
<sequence>MPMNLATDEAHGPLIQPMEDKAVNYIYVQVMIAHNYPQPAPHHFAAPNVHDHPGRHYQLSSYKSVKRINTVNLSNPRYNWVKHVKAIQDWLGEPFNMKGTLIDVVLGGSGRQKDIKGFGICSSSDKGSDDGLILIVPLSMSYFSEDVRDGAGTIGV</sequence>
<protein>
    <submittedName>
        <fullName evidence="1">Uncharacterized protein</fullName>
    </submittedName>
</protein>
<dbReference type="InParanoid" id="A0A163K3C9"/>
<accession>A0A163K3C9</accession>
<evidence type="ECO:0000313" key="2">
    <source>
        <dbReference type="Proteomes" id="UP000078561"/>
    </source>
</evidence>
<keyword evidence="2" id="KW-1185">Reference proteome</keyword>
<proteinExistence type="predicted"/>
<reference evidence="1" key="1">
    <citation type="submission" date="2016-04" db="EMBL/GenBank/DDBJ databases">
        <authorList>
            <person name="Evans L.H."/>
            <person name="Alamgir A."/>
            <person name="Owens N."/>
            <person name="Weber N.D."/>
            <person name="Virtaneva K."/>
            <person name="Barbian K."/>
            <person name="Babar A."/>
            <person name="Rosenke K."/>
        </authorList>
    </citation>
    <scope>NUCLEOTIDE SEQUENCE [LARGE SCALE GENOMIC DNA]</scope>
    <source>
        <strain evidence="1">CBS 101.48</strain>
    </source>
</reference>
<dbReference type="AlphaFoldDB" id="A0A163K3C9"/>
<evidence type="ECO:0000313" key="1">
    <source>
        <dbReference type="EMBL" id="SAM05081.1"/>
    </source>
</evidence>
<organism evidence="1">
    <name type="scientific">Absidia glauca</name>
    <name type="common">Pin mould</name>
    <dbReference type="NCBI Taxonomy" id="4829"/>
    <lineage>
        <taxon>Eukaryota</taxon>
        <taxon>Fungi</taxon>
        <taxon>Fungi incertae sedis</taxon>
        <taxon>Mucoromycota</taxon>
        <taxon>Mucoromycotina</taxon>
        <taxon>Mucoromycetes</taxon>
        <taxon>Mucorales</taxon>
        <taxon>Cunninghamellaceae</taxon>
        <taxon>Absidia</taxon>
    </lineage>
</organism>
<gene>
    <name evidence="1" type="primary">ABSGL_10947.1 scaffold 12033</name>
</gene>
<name>A0A163K3C9_ABSGL</name>
<dbReference type="EMBL" id="LT554417">
    <property type="protein sequence ID" value="SAM05081.1"/>
    <property type="molecule type" value="Genomic_DNA"/>
</dbReference>